<feature type="region of interest" description="Disordered" evidence="1">
    <location>
        <begin position="293"/>
        <end position="316"/>
    </location>
</feature>
<sequence>MPIPDHDSCELYADSIYTELKSNEDVERSKHFCENVKSFISKYPGMEKVCWEVASYLSYIGKKKLDDNTEKTYCSYVKYLLYDEIIKNKDITKHYEILSSFIIPWNTIISGEIFSEMDNCRPVFPNNNLYYYDKWKDMFDYCTNYTYIREKLSSKDTCAKSYCQYIDRSKDLFTEFVRICTIEDDNNCTPFFIDCQKNNPSIILDLPECEEYRKSRDDRLNTADGVSKQELFTGGPDSEEASLDLSTSMSTSSPSYSNSAILTIVPTLTVLATSLLMYKLTPFGSLLRPHLQRMTRTSNSSNKESRQSPYATEYNDINSNDASYNIAYYSGENL</sequence>
<dbReference type="Pfam" id="PF05795">
    <property type="entry name" value="Plasmodium_Vir"/>
    <property type="match status" value="1"/>
</dbReference>
<dbReference type="EMBL" id="FLRE01003484">
    <property type="protein sequence ID" value="SBT59553.1"/>
    <property type="molecule type" value="Genomic_DNA"/>
</dbReference>
<name>A0A1A9ATF3_PLAOA</name>
<feature type="region of interest" description="Disordered" evidence="1">
    <location>
        <begin position="225"/>
        <end position="249"/>
    </location>
</feature>
<reference evidence="3" key="1">
    <citation type="submission" date="2016-05" db="EMBL/GenBank/DDBJ databases">
        <authorList>
            <person name="Naeem Raeece"/>
        </authorList>
    </citation>
    <scope>NUCLEOTIDE SEQUENCE [LARGE SCALE GENOMIC DNA]</scope>
</reference>
<evidence type="ECO:0000313" key="3">
    <source>
        <dbReference type="Proteomes" id="UP000078550"/>
    </source>
</evidence>
<dbReference type="InterPro" id="IPR008780">
    <property type="entry name" value="Plasmodium_Vir"/>
</dbReference>
<evidence type="ECO:0000256" key="1">
    <source>
        <dbReference type="SAM" id="MobiDB-lite"/>
    </source>
</evidence>
<protein>
    <submittedName>
        <fullName evidence="2">PIR Superfamily Protein</fullName>
    </submittedName>
</protein>
<gene>
    <name evidence="2" type="ORF">POVWA2_097840</name>
</gene>
<dbReference type="AlphaFoldDB" id="A0A1A9ATF3"/>
<feature type="compositionally biased region" description="Polar residues" evidence="1">
    <location>
        <begin position="294"/>
        <end position="316"/>
    </location>
</feature>
<organism evidence="2 3">
    <name type="scientific">Plasmodium ovale wallikeri</name>
    <dbReference type="NCBI Taxonomy" id="864142"/>
    <lineage>
        <taxon>Eukaryota</taxon>
        <taxon>Sar</taxon>
        <taxon>Alveolata</taxon>
        <taxon>Apicomplexa</taxon>
        <taxon>Aconoidasida</taxon>
        <taxon>Haemosporida</taxon>
        <taxon>Plasmodiidae</taxon>
        <taxon>Plasmodium</taxon>
        <taxon>Plasmodium (Plasmodium)</taxon>
    </lineage>
</organism>
<proteinExistence type="predicted"/>
<evidence type="ECO:0000313" key="2">
    <source>
        <dbReference type="EMBL" id="SBT59553.1"/>
    </source>
</evidence>
<dbReference type="Proteomes" id="UP000078550">
    <property type="component" value="Unassembled WGS sequence"/>
</dbReference>
<accession>A0A1A9ATF3</accession>